<dbReference type="RefSeq" id="WP_124709775.1">
    <property type="nucleotide sequence ID" value="NZ_CP033972.1"/>
</dbReference>
<gene>
    <name evidence="1" type="ORF">D7316_04017</name>
</gene>
<evidence type="ECO:0000313" key="1">
    <source>
        <dbReference type="EMBL" id="AZG47407.1"/>
    </source>
</evidence>
<protein>
    <submittedName>
        <fullName evidence="1">Uncharacterized protein</fullName>
    </submittedName>
</protein>
<dbReference type="KEGG" id="gom:D7316_04017"/>
<keyword evidence="2" id="KW-1185">Reference proteome</keyword>
<dbReference type="AlphaFoldDB" id="A0A3G8JQN3"/>
<organism evidence="1 2">
    <name type="scientific">Gordonia insulae</name>
    <dbReference type="NCBI Taxonomy" id="2420509"/>
    <lineage>
        <taxon>Bacteria</taxon>
        <taxon>Bacillati</taxon>
        <taxon>Actinomycetota</taxon>
        <taxon>Actinomycetes</taxon>
        <taxon>Mycobacteriales</taxon>
        <taxon>Gordoniaceae</taxon>
        <taxon>Gordonia</taxon>
    </lineage>
</organism>
<reference evidence="1 2" key="1">
    <citation type="submission" date="2018-11" db="EMBL/GenBank/DDBJ databases">
        <title>Gordonia insulae sp. nov., isolated from an island soil.</title>
        <authorList>
            <person name="Kim Y.S."/>
            <person name="Kim S.B."/>
        </authorList>
    </citation>
    <scope>NUCLEOTIDE SEQUENCE [LARGE SCALE GENOMIC DNA]</scope>
    <source>
        <strain evidence="1 2">MMS17-SY073</strain>
    </source>
</reference>
<name>A0A3G8JQN3_9ACTN</name>
<proteinExistence type="predicted"/>
<dbReference type="Proteomes" id="UP000271469">
    <property type="component" value="Chromosome"/>
</dbReference>
<evidence type="ECO:0000313" key="2">
    <source>
        <dbReference type="Proteomes" id="UP000271469"/>
    </source>
</evidence>
<sequence length="85" mass="9374">MPTLLTSDELEIQILFTEPAPDVIAFVREVIEKQQPLVLTTGGDHTTYVVNLATVGQLTLVEHGSDDPLDEDRVTVLMSLAEVRQ</sequence>
<accession>A0A3G8JQN3</accession>
<dbReference type="EMBL" id="CP033972">
    <property type="protein sequence ID" value="AZG47407.1"/>
    <property type="molecule type" value="Genomic_DNA"/>
</dbReference>
<dbReference type="OrthoDB" id="4377635at2"/>